<dbReference type="GO" id="GO:0005829">
    <property type="term" value="C:cytosol"/>
    <property type="evidence" value="ECO:0007669"/>
    <property type="project" value="TreeGrafter"/>
</dbReference>
<dbReference type="PANTHER" id="PTHR30231">
    <property type="entry name" value="DNA POLYMERASE III SUBUNIT EPSILON"/>
    <property type="match status" value="1"/>
</dbReference>
<dbReference type="GO" id="GO:0008408">
    <property type="term" value="F:3'-5' exonuclease activity"/>
    <property type="evidence" value="ECO:0007669"/>
    <property type="project" value="TreeGrafter"/>
</dbReference>
<evidence type="ECO:0000313" key="2">
    <source>
        <dbReference type="EMBL" id="CAB4551986.1"/>
    </source>
</evidence>
<dbReference type="InterPro" id="IPR013520">
    <property type="entry name" value="Ribonucl_H"/>
</dbReference>
<dbReference type="EMBL" id="CAEZSX010000039">
    <property type="protein sequence ID" value="CAB4551986.1"/>
    <property type="molecule type" value="Genomic_DNA"/>
</dbReference>
<protein>
    <submittedName>
        <fullName evidence="2">Unannotated protein</fullName>
    </submittedName>
</protein>
<dbReference type="PANTHER" id="PTHR30231:SF42">
    <property type="entry name" value="EXONUCLEASE"/>
    <property type="match status" value="1"/>
</dbReference>
<reference evidence="2" key="1">
    <citation type="submission" date="2020-05" db="EMBL/GenBank/DDBJ databases">
        <authorList>
            <person name="Chiriac C."/>
            <person name="Salcher M."/>
            <person name="Ghai R."/>
            <person name="Kavagutti S V."/>
        </authorList>
    </citation>
    <scope>NUCLEOTIDE SEQUENCE</scope>
</reference>
<organism evidence="2">
    <name type="scientific">freshwater metagenome</name>
    <dbReference type="NCBI Taxonomy" id="449393"/>
    <lineage>
        <taxon>unclassified sequences</taxon>
        <taxon>metagenomes</taxon>
        <taxon>ecological metagenomes</taxon>
    </lineage>
</organism>
<gene>
    <name evidence="2" type="ORF">UFOPK1537_00373</name>
</gene>
<evidence type="ECO:0000259" key="1">
    <source>
        <dbReference type="SMART" id="SM00479"/>
    </source>
</evidence>
<dbReference type="InterPro" id="IPR036397">
    <property type="entry name" value="RNaseH_sf"/>
</dbReference>
<dbReference type="GO" id="GO:0003676">
    <property type="term" value="F:nucleic acid binding"/>
    <property type="evidence" value="ECO:0007669"/>
    <property type="project" value="InterPro"/>
</dbReference>
<dbReference type="InterPro" id="IPR012337">
    <property type="entry name" value="RNaseH-like_sf"/>
</dbReference>
<dbReference type="CDD" id="cd06130">
    <property type="entry name" value="DNA_pol_III_epsilon_like"/>
    <property type="match status" value="1"/>
</dbReference>
<accession>A0A6J6CKY6</accession>
<sequence>MPLDFTAIDFETANGSPASACAVGLVRVRDSKPVATLELLFRPPIPHDWFSEGNIRVHGITPEHVKDAPMYSEVIGQMLEFIDTDLLVAHNAAFDMGVLAASAQAIEHELPQLRFGCSLKIARKTYNLESYRLNAVAYAIGHEEFEHHNALADSDACARIVIHAAQRHGVEDLPALLQATKVRLGTL</sequence>
<dbReference type="SUPFAM" id="SSF53098">
    <property type="entry name" value="Ribonuclease H-like"/>
    <property type="match status" value="1"/>
</dbReference>
<dbReference type="Gene3D" id="3.30.420.10">
    <property type="entry name" value="Ribonuclease H-like superfamily/Ribonuclease H"/>
    <property type="match status" value="1"/>
</dbReference>
<feature type="domain" description="Exonuclease" evidence="1">
    <location>
        <begin position="4"/>
        <end position="170"/>
    </location>
</feature>
<name>A0A6J6CKY6_9ZZZZ</name>
<dbReference type="AlphaFoldDB" id="A0A6J6CKY6"/>
<dbReference type="Pfam" id="PF00929">
    <property type="entry name" value="RNase_T"/>
    <property type="match status" value="1"/>
</dbReference>
<proteinExistence type="predicted"/>
<dbReference type="SMART" id="SM00479">
    <property type="entry name" value="EXOIII"/>
    <property type="match status" value="1"/>
</dbReference>